<keyword evidence="2" id="KW-0472">Membrane</keyword>
<organism evidence="3 4">
    <name type="scientific">Halorubrum tropicale</name>
    <dbReference type="NCBI Taxonomy" id="1765655"/>
    <lineage>
        <taxon>Archaea</taxon>
        <taxon>Methanobacteriati</taxon>
        <taxon>Methanobacteriota</taxon>
        <taxon>Stenosarchaea group</taxon>
        <taxon>Halobacteria</taxon>
        <taxon>Halobacteriales</taxon>
        <taxon>Haloferacaceae</taxon>
        <taxon>Halorubrum</taxon>
    </lineage>
</organism>
<dbReference type="Proteomes" id="UP000037747">
    <property type="component" value="Unassembled WGS sequence"/>
</dbReference>
<feature type="region of interest" description="Disordered" evidence="1">
    <location>
        <begin position="62"/>
        <end position="82"/>
    </location>
</feature>
<gene>
    <name evidence="3" type="ORF">AMR74_06705</name>
</gene>
<keyword evidence="2" id="KW-0812">Transmembrane</keyword>
<dbReference type="OrthoDB" id="331494at2157"/>
<evidence type="ECO:0000313" key="4">
    <source>
        <dbReference type="Proteomes" id="UP000037747"/>
    </source>
</evidence>
<evidence type="ECO:0000256" key="2">
    <source>
        <dbReference type="SAM" id="Phobius"/>
    </source>
</evidence>
<keyword evidence="2" id="KW-1133">Transmembrane helix</keyword>
<dbReference type="AlphaFoldDB" id="A0A0M9AR14"/>
<feature type="transmembrane region" description="Helical" evidence="2">
    <location>
        <begin position="34"/>
        <end position="54"/>
    </location>
</feature>
<proteinExistence type="predicted"/>
<comment type="caution">
    <text evidence="3">The sequence shown here is derived from an EMBL/GenBank/DDBJ whole genome shotgun (WGS) entry which is preliminary data.</text>
</comment>
<dbReference type="STRING" id="1765655.AMR74_06705"/>
<protein>
    <submittedName>
        <fullName evidence="3">Uncharacterized protein</fullName>
    </submittedName>
</protein>
<evidence type="ECO:0000313" key="3">
    <source>
        <dbReference type="EMBL" id="KOX97109.1"/>
    </source>
</evidence>
<dbReference type="RefSeq" id="WP_053771284.1">
    <property type="nucleotide sequence ID" value="NZ_LIST01000002.1"/>
</dbReference>
<name>A0A0M9AR14_9EURY</name>
<sequence>MSRSLPLAVGFLAGVGVFLWLAGAVLEAQFGPAAILAAYGAVALGVACTAYVTVRRVERLLGSGSGDAPATAGASGSERGEGVTVELAALDVEREVDQLKAERSRPDDGERP</sequence>
<keyword evidence="4" id="KW-1185">Reference proteome</keyword>
<dbReference type="EMBL" id="LIST01000002">
    <property type="protein sequence ID" value="KOX97109.1"/>
    <property type="molecule type" value="Genomic_DNA"/>
</dbReference>
<dbReference type="PATRIC" id="fig|1705389.3.peg.3320"/>
<evidence type="ECO:0000256" key="1">
    <source>
        <dbReference type="SAM" id="MobiDB-lite"/>
    </source>
</evidence>
<reference evidence="3 4" key="1">
    <citation type="submission" date="2015-08" db="EMBL/GenBank/DDBJ databases">
        <title>Genomes of Isolates from Cabo Rojo, PR.</title>
        <authorList>
            <person name="Sanchez-Nieves R.L."/>
            <person name="Montalvo-Rodriguez R."/>
        </authorList>
    </citation>
    <scope>NUCLEOTIDE SEQUENCE [LARGE SCALE GENOMIC DNA]</scope>
    <source>
        <strain evidence="3 4">5</strain>
    </source>
</reference>
<accession>A0A0M9AR14</accession>